<gene>
    <name evidence="2" type="ORF">K5L01_06785</name>
</gene>
<dbReference type="RefSeq" id="WP_250063105.1">
    <property type="nucleotide sequence ID" value="NZ_JAIKTS010000001.1"/>
</dbReference>
<dbReference type="EMBL" id="JAIKTS010000001">
    <property type="protein sequence ID" value="MCL7714355.1"/>
    <property type="molecule type" value="Genomic_DNA"/>
</dbReference>
<sequence>MDAVTASLVIAVTGLPALAVAAWSSRDGSPQARGLGLRWALIALCLFVGALALYLADGHRTGTYAVITVLVLAINALGISLVLHLRRAPAGTPRR</sequence>
<feature type="transmembrane region" description="Helical" evidence="1">
    <location>
        <begin position="62"/>
        <end position="85"/>
    </location>
</feature>
<name>A0ABT0SGA4_9GAMM</name>
<keyword evidence="3" id="KW-1185">Reference proteome</keyword>
<keyword evidence="1" id="KW-1133">Transmembrane helix</keyword>
<reference evidence="2 3" key="1">
    <citation type="submission" date="2021-08" db="EMBL/GenBank/DDBJ databases">
        <title>Novel members of of the genus Stenotrophomonas from differernt environment.</title>
        <authorList>
            <person name="Deng Y."/>
        </authorList>
    </citation>
    <scope>NUCLEOTIDE SEQUENCE [LARGE SCALE GENOMIC DNA]</scope>
    <source>
        <strain evidence="2 3">CPCC 101365</strain>
    </source>
</reference>
<keyword evidence="1" id="KW-0472">Membrane</keyword>
<feature type="transmembrane region" description="Helical" evidence="1">
    <location>
        <begin position="6"/>
        <end position="23"/>
    </location>
</feature>
<organism evidence="2 3">
    <name type="scientific">Stenotrophomonas mori</name>
    <dbReference type="NCBI Taxonomy" id="2871096"/>
    <lineage>
        <taxon>Bacteria</taxon>
        <taxon>Pseudomonadati</taxon>
        <taxon>Pseudomonadota</taxon>
        <taxon>Gammaproteobacteria</taxon>
        <taxon>Lysobacterales</taxon>
        <taxon>Lysobacteraceae</taxon>
        <taxon>Stenotrophomonas</taxon>
    </lineage>
</organism>
<comment type="caution">
    <text evidence="2">The sequence shown here is derived from an EMBL/GenBank/DDBJ whole genome shotgun (WGS) entry which is preliminary data.</text>
</comment>
<evidence type="ECO:0000313" key="3">
    <source>
        <dbReference type="Proteomes" id="UP001431235"/>
    </source>
</evidence>
<dbReference type="Proteomes" id="UP001431235">
    <property type="component" value="Unassembled WGS sequence"/>
</dbReference>
<accession>A0ABT0SGA4</accession>
<keyword evidence="1" id="KW-0812">Transmembrane</keyword>
<feature type="transmembrane region" description="Helical" evidence="1">
    <location>
        <begin position="35"/>
        <end position="56"/>
    </location>
</feature>
<proteinExistence type="predicted"/>
<evidence type="ECO:0000313" key="2">
    <source>
        <dbReference type="EMBL" id="MCL7714355.1"/>
    </source>
</evidence>
<evidence type="ECO:0000256" key="1">
    <source>
        <dbReference type="SAM" id="Phobius"/>
    </source>
</evidence>
<protein>
    <submittedName>
        <fullName evidence="2">Uncharacterized protein</fullName>
    </submittedName>
</protein>